<keyword evidence="3" id="KW-0804">Transcription</keyword>
<dbReference type="InterPro" id="IPR036388">
    <property type="entry name" value="WH-like_DNA-bd_sf"/>
</dbReference>
<dbReference type="CDD" id="cd07377">
    <property type="entry name" value="WHTH_GntR"/>
    <property type="match status" value="1"/>
</dbReference>
<dbReference type="RefSeq" id="WP_165963016.1">
    <property type="nucleotide sequence ID" value="NZ_BAAAEN010000035.1"/>
</dbReference>
<evidence type="ECO:0000259" key="4">
    <source>
        <dbReference type="PROSITE" id="PS50949"/>
    </source>
</evidence>
<dbReference type="Proteomes" id="UP001501706">
    <property type="component" value="Unassembled WGS sequence"/>
</dbReference>
<dbReference type="Gene3D" id="1.20.120.530">
    <property type="entry name" value="GntR ligand-binding domain-like"/>
    <property type="match status" value="1"/>
</dbReference>
<evidence type="ECO:0000313" key="5">
    <source>
        <dbReference type="EMBL" id="GAA0530507.1"/>
    </source>
</evidence>
<dbReference type="PRINTS" id="PR00035">
    <property type="entry name" value="HTHGNTR"/>
</dbReference>
<reference evidence="6" key="1">
    <citation type="journal article" date="2019" name="Int. J. Syst. Evol. Microbiol.">
        <title>The Global Catalogue of Microorganisms (GCM) 10K type strain sequencing project: providing services to taxonomists for standard genome sequencing and annotation.</title>
        <authorList>
            <consortium name="The Broad Institute Genomics Platform"/>
            <consortium name="The Broad Institute Genome Sequencing Center for Infectious Disease"/>
            <person name="Wu L."/>
            <person name="Ma J."/>
        </authorList>
    </citation>
    <scope>NUCLEOTIDE SEQUENCE [LARGE SCALE GENOMIC DNA]</scope>
    <source>
        <strain evidence="6">JCM 14330</strain>
    </source>
</reference>
<dbReference type="Gene3D" id="1.10.10.10">
    <property type="entry name" value="Winged helix-like DNA-binding domain superfamily/Winged helix DNA-binding domain"/>
    <property type="match status" value="1"/>
</dbReference>
<dbReference type="Pfam" id="PF00392">
    <property type="entry name" value="GntR"/>
    <property type="match status" value="1"/>
</dbReference>
<dbReference type="Pfam" id="PF07729">
    <property type="entry name" value="FCD"/>
    <property type="match status" value="1"/>
</dbReference>
<keyword evidence="6" id="KW-1185">Reference proteome</keyword>
<accession>A0ABP3N176</accession>
<dbReference type="InterPro" id="IPR008920">
    <property type="entry name" value="TF_FadR/GntR_C"/>
</dbReference>
<organism evidence="5 6">
    <name type="scientific">Pigmentiphaga daeguensis</name>
    <dbReference type="NCBI Taxonomy" id="414049"/>
    <lineage>
        <taxon>Bacteria</taxon>
        <taxon>Pseudomonadati</taxon>
        <taxon>Pseudomonadota</taxon>
        <taxon>Betaproteobacteria</taxon>
        <taxon>Burkholderiales</taxon>
        <taxon>Alcaligenaceae</taxon>
        <taxon>Pigmentiphaga</taxon>
    </lineage>
</organism>
<comment type="caution">
    <text evidence="5">The sequence shown here is derived from an EMBL/GenBank/DDBJ whole genome shotgun (WGS) entry which is preliminary data.</text>
</comment>
<evidence type="ECO:0000256" key="2">
    <source>
        <dbReference type="ARBA" id="ARBA00023125"/>
    </source>
</evidence>
<dbReference type="InterPro" id="IPR011711">
    <property type="entry name" value="GntR_C"/>
</dbReference>
<dbReference type="PANTHER" id="PTHR43537:SF5">
    <property type="entry name" value="UXU OPERON TRANSCRIPTIONAL REGULATOR"/>
    <property type="match status" value="1"/>
</dbReference>
<dbReference type="EMBL" id="BAAAEN010000035">
    <property type="protein sequence ID" value="GAA0530507.1"/>
    <property type="molecule type" value="Genomic_DNA"/>
</dbReference>
<dbReference type="PANTHER" id="PTHR43537">
    <property type="entry name" value="TRANSCRIPTIONAL REGULATOR, GNTR FAMILY"/>
    <property type="match status" value="1"/>
</dbReference>
<sequence length="247" mass="28012">MKLPPATVEFSAIAAPRAVDEIESQIRAMVAQGLLKPGDRLPSERDLAAKLNVSRNTLREAMRTLERAGILEMRKGTHGGAYILHGSSDSIIDGLSNLYHLGAISPEQLTEARIWLSEIVVRVACERATEEDLRALDENIQAGRQAIADDRFDIRQRLHREFHLILARMTRNPIIEATMAGVMEVMGLFIERIGPSENAFTEPARDRLMKHLRKRDAEAAVKEMTSYLKRLQTRYLDQWAERRPPEH</sequence>
<evidence type="ECO:0000256" key="3">
    <source>
        <dbReference type="ARBA" id="ARBA00023163"/>
    </source>
</evidence>
<gene>
    <name evidence="5" type="ORF">GCM10009097_54950</name>
</gene>
<proteinExistence type="predicted"/>
<feature type="domain" description="HTH gntR-type" evidence="4">
    <location>
        <begin position="16"/>
        <end position="86"/>
    </location>
</feature>
<dbReference type="PROSITE" id="PS50949">
    <property type="entry name" value="HTH_GNTR"/>
    <property type="match status" value="1"/>
</dbReference>
<dbReference type="SMART" id="SM00345">
    <property type="entry name" value="HTH_GNTR"/>
    <property type="match status" value="1"/>
</dbReference>
<name>A0ABP3N176_9BURK</name>
<dbReference type="InterPro" id="IPR000524">
    <property type="entry name" value="Tscrpt_reg_HTH_GntR"/>
</dbReference>
<keyword evidence="1" id="KW-0805">Transcription regulation</keyword>
<keyword evidence="2" id="KW-0238">DNA-binding</keyword>
<dbReference type="SUPFAM" id="SSF48008">
    <property type="entry name" value="GntR ligand-binding domain-like"/>
    <property type="match status" value="1"/>
</dbReference>
<evidence type="ECO:0000313" key="6">
    <source>
        <dbReference type="Proteomes" id="UP001501706"/>
    </source>
</evidence>
<evidence type="ECO:0000256" key="1">
    <source>
        <dbReference type="ARBA" id="ARBA00023015"/>
    </source>
</evidence>
<dbReference type="SUPFAM" id="SSF46785">
    <property type="entry name" value="Winged helix' DNA-binding domain"/>
    <property type="match status" value="1"/>
</dbReference>
<dbReference type="SMART" id="SM00895">
    <property type="entry name" value="FCD"/>
    <property type="match status" value="1"/>
</dbReference>
<protein>
    <recommendedName>
        <fullName evidence="4">HTH gntR-type domain-containing protein</fullName>
    </recommendedName>
</protein>
<dbReference type="InterPro" id="IPR036390">
    <property type="entry name" value="WH_DNA-bd_sf"/>
</dbReference>